<evidence type="ECO:0000256" key="1">
    <source>
        <dbReference type="SAM" id="MobiDB-lite"/>
    </source>
</evidence>
<dbReference type="EMBL" id="BFEA01000111">
    <property type="protein sequence ID" value="GBG69241.1"/>
    <property type="molecule type" value="Genomic_DNA"/>
</dbReference>
<feature type="compositionally biased region" description="Basic and acidic residues" evidence="1">
    <location>
        <begin position="387"/>
        <end position="396"/>
    </location>
</feature>
<feature type="region of interest" description="Disordered" evidence="1">
    <location>
        <begin position="237"/>
        <end position="261"/>
    </location>
</feature>
<dbReference type="Proteomes" id="UP000265515">
    <property type="component" value="Unassembled WGS sequence"/>
</dbReference>
<sequence>MATQGEAHFAGGSYPLVEETQRTMSTSVTAPSRVGRSGQEPKRALTMWCNYNKWVWYMDWACEHASNPLKPRCGAVLFIHGRDQKIHLVGSITAWAYEDDDIIKFYLRKLYRRDGSVDEHAKGCMVSWKRLGGYGGRAATLQFFVPMMPGEDVVVHLKDFLEVWVAKIHPNHDMDLPPQTSISNPIAAAGGDRPREGARGEGQPSTPLNPVVGMSDDSEEECTRAPLKVVVQEPCRRGLGEQSPGRRVRQSLEKAPRDTSPHCVSKTVIDLVRSLTGGRHHSEKQVEKGKQMVASLSDSHVGGSVVREACGTGETTLSVHHTPLLVDTKASPRRDASGNVALEEEEMVDFETMHQSPSGTPLSGGKGIGQTPKTQERGSVQKRKRGGGGEETPKEPSRRRKTGESSGKGRQPAKGRITDEGPSGGGDSDVEVNKKNFDLDKAFFLEMKTGVQKDVVLYIHPERILPIPDWEDAYNHHSLDDFLMDGIVQAMVEAYNVKDKKYTKLIFVLAPIVAPPEKNTHAECVLPDDFDVTTPERYWYYPVSGQHNAAAAMNVKDYPMFKHYSFGE</sequence>
<feature type="region of interest" description="Disordered" evidence="1">
    <location>
        <begin position="323"/>
        <end position="432"/>
    </location>
</feature>
<feature type="region of interest" description="Disordered" evidence="1">
    <location>
        <begin position="174"/>
        <end position="223"/>
    </location>
</feature>
<dbReference type="Gramene" id="GBG69241">
    <property type="protein sequence ID" value="GBG69241"/>
    <property type="gene ID" value="CBR_g3940"/>
</dbReference>
<name>A0A388KGS4_CHABU</name>
<evidence type="ECO:0000313" key="2">
    <source>
        <dbReference type="EMBL" id="GBG69241.1"/>
    </source>
</evidence>
<proteinExistence type="predicted"/>
<organism evidence="2 3">
    <name type="scientific">Chara braunii</name>
    <name type="common">Braun's stonewort</name>
    <dbReference type="NCBI Taxonomy" id="69332"/>
    <lineage>
        <taxon>Eukaryota</taxon>
        <taxon>Viridiplantae</taxon>
        <taxon>Streptophyta</taxon>
        <taxon>Charophyceae</taxon>
        <taxon>Charales</taxon>
        <taxon>Characeae</taxon>
        <taxon>Chara</taxon>
    </lineage>
</organism>
<comment type="caution">
    <text evidence="2">The sequence shown here is derived from an EMBL/GenBank/DDBJ whole genome shotgun (WGS) entry which is preliminary data.</text>
</comment>
<gene>
    <name evidence="2" type="ORF">CBR_g3940</name>
</gene>
<feature type="compositionally biased region" description="Basic and acidic residues" evidence="1">
    <location>
        <begin position="250"/>
        <end position="260"/>
    </location>
</feature>
<keyword evidence="3" id="KW-1185">Reference proteome</keyword>
<protein>
    <submittedName>
        <fullName evidence="2">Uncharacterized protein</fullName>
    </submittedName>
</protein>
<accession>A0A388KGS4</accession>
<dbReference type="AlphaFoldDB" id="A0A388KGS4"/>
<reference evidence="2 3" key="1">
    <citation type="journal article" date="2018" name="Cell">
        <title>The Chara Genome: Secondary Complexity and Implications for Plant Terrestrialization.</title>
        <authorList>
            <person name="Nishiyama T."/>
            <person name="Sakayama H."/>
            <person name="Vries J.D."/>
            <person name="Buschmann H."/>
            <person name="Saint-Marcoux D."/>
            <person name="Ullrich K.K."/>
            <person name="Haas F.B."/>
            <person name="Vanderstraeten L."/>
            <person name="Becker D."/>
            <person name="Lang D."/>
            <person name="Vosolsobe S."/>
            <person name="Rombauts S."/>
            <person name="Wilhelmsson P.K.I."/>
            <person name="Janitza P."/>
            <person name="Kern R."/>
            <person name="Heyl A."/>
            <person name="Rumpler F."/>
            <person name="Villalobos L.I.A.C."/>
            <person name="Clay J.M."/>
            <person name="Skokan R."/>
            <person name="Toyoda A."/>
            <person name="Suzuki Y."/>
            <person name="Kagoshima H."/>
            <person name="Schijlen E."/>
            <person name="Tajeshwar N."/>
            <person name="Catarino B."/>
            <person name="Hetherington A.J."/>
            <person name="Saltykova A."/>
            <person name="Bonnot C."/>
            <person name="Breuninger H."/>
            <person name="Symeonidi A."/>
            <person name="Radhakrishnan G.V."/>
            <person name="Van Nieuwerburgh F."/>
            <person name="Deforce D."/>
            <person name="Chang C."/>
            <person name="Karol K.G."/>
            <person name="Hedrich R."/>
            <person name="Ulvskov P."/>
            <person name="Glockner G."/>
            <person name="Delwiche C.F."/>
            <person name="Petrasek J."/>
            <person name="Van de Peer Y."/>
            <person name="Friml J."/>
            <person name="Beilby M."/>
            <person name="Dolan L."/>
            <person name="Kohara Y."/>
            <person name="Sugano S."/>
            <person name="Fujiyama A."/>
            <person name="Delaux P.-M."/>
            <person name="Quint M."/>
            <person name="TheiBen G."/>
            <person name="Hagemann M."/>
            <person name="Harholt J."/>
            <person name="Dunand C."/>
            <person name="Zachgo S."/>
            <person name="Langdale J."/>
            <person name="Maumus F."/>
            <person name="Straeten D.V.D."/>
            <person name="Gould S.B."/>
            <person name="Rensing S.A."/>
        </authorList>
    </citation>
    <scope>NUCLEOTIDE SEQUENCE [LARGE SCALE GENOMIC DNA]</scope>
    <source>
        <strain evidence="2 3">S276</strain>
    </source>
</reference>
<evidence type="ECO:0000313" key="3">
    <source>
        <dbReference type="Proteomes" id="UP000265515"/>
    </source>
</evidence>